<gene>
    <name evidence="7" type="primary">raiA</name>
    <name evidence="7" type="ORF">FQY79_09595</name>
</gene>
<evidence type="ECO:0000256" key="4">
    <source>
        <dbReference type="ARBA" id="ARBA00041148"/>
    </source>
</evidence>
<dbReference type="NCBIfam" id="TIGR00741">
    <property type="entry name" value="yfiA"/>
    <property type="match status" value="1"/>
</dbReference>
<evidence type="ECO:0000256" key="1">
    <source>
        <dbReference type="ARBA" id="ARBA00022845"/>
    </source>
</evidence>
<dbReference type="OrthoDB" id="9795980at2"/>
<dbReference type="Gene3D" id="3.30.160.100">
    <property type="entry name" value="Ribosome hibernation promotion factor-like"/>
    <property type="match status" value="1"/>
</dbReference>
<dbReference type="InterPro" id="IPR050574">
    <property type="entry name" value="HPF/YfiA_ribosome-assoc"/>
</dbReference>
<evidence type="ECO:0000256" key="2">
    <source>
        <dbReference type="ARBA" id="ARBA00038434"/>
    </source>
</evidence>
<comment type="caution">
    <text evidence="7">The sequence shown here is derived from an EMBL/GenBank/DDBJ whole genome shotgun (WGS) entry which is preliminary data.</text>
</comment>
<accession>A0A5C5TYQ0</accession>
<evidence type="ECO:0000313" key="7">
    <source>
        <dbReference type="EMBL" id="TWT18876.1"/>
    </source>
</evidence>
<dbReference type="EMBL" id="VOHE01000004">
    <property type="protein sequence ID" value="TWT18876.1"/>
    <property type="molecule type" value="Genomic_DNA"/>
</dbReference>
<reference evidence="7 8" key="1">
    <citation type="submission" date="2019-07" db="EMBL/GenBank/DDBJ databases">
        <title>Luteimonas sp. YD-1 nov., isolated from acidic soil.</title>
        <authorList>
            <person name="Zhou J."/>
        </authorList>
    </citation>
    <scope>NUCLEOTIDE SEQUENCE [LARGE SCALE GENOMIC DNA]</scope>
    <source>
        <strain evidence="7 8">YD-1</strain>
    </source>
</reference>
<dbReference type="CDD" id="cd00552">
    <property type="entry name" value="RaiA"/>
    <property type="match status" value="1"/>
</dbReference>
<keyword evidence="8" id="KW-1185">Reference proteome</keyword>
<dbReference type="Proteomes" id="UP000315949">
    <property type="component" value="Unassembled WGS sequence"/>
</dbReference>
<proteinExistence type="inferred from homology"/>
<name>A0A5C5TYQ0_9GAMM</name>
<sequence length="109" mass="12227">MQIQTYGHGIEVTPALREYVENKLERLGRHVERPFEVRVQLSLDKPHHKAEATLVPAGGKAMHADATGVDMYAAIDLLVDKLDRQLLKQHKKQTDHHRGANPARDGSFG</sequence>
<keyword evidence="1" id="KW-0810">Translation regulation</keyword>
<evidence type="ECO:0000256" key="3">
    <source>
        <dbReference type="ARBA" id="ARBA00038695"/>
    </source>
</evidence>
<dbReference type="RefSeq" id="WP_146312696.1">
    <property type="nucleotide sequence ID" value="NZ_VOHE01000004.1"/>
</dbReference>
<dbReference type="GO" id="GO:0043024">
    <property type="term" value="F:ribosomal small subunit binding"/>
    <property type="evidence" value="ECO:0007669"/>
    <property type="project" value="TreeGrafter"/>
</dbReference>
<dbReference type="PANTHER" id="PTHR33231:SF1">
    <property type="entry name" value="30S RIBOSOMAL PROTEIN"/>
    <property type="match status" value="1"/>
</dbReference>
<comment type="similarity">
    <text evidence="2">Belongs to the HPF/YfiA ribosome-associated protein family. Short HPF subfamily.</text>
</comment>
<dbReference type="AlphaFoldDB" id="A0A5C5TYQ0"/>
<dbReference type="InterPro" id="IPR003489">
    <property type="entry name" value="RHF/RaiA"/>
</dbReference>
<dbReference type="GO" id="GO:0045900">
    <property type="term" value="P:negative regulation of translational elongation"/>
    <property type="evidence" value="ECO:0007669"/>
    <property type="project" value="TreeGrafter"/>
</dbReference>
<dbReference type="PANTHER" id="PTHR33231">
    <property type="entry name" value="30S RIBOSOMAL PROTEIN"/>
    <property type="match status" value="1"/>
</dbReference>
<evidence type="ECO:0000256" key="6">
    <source>
        <dbReference type="SAM" id="MobiDB-lite"/>
    </source>
</evidence>
<dbReference type="Pfam" id="PF02482">
    <property type="entry name" value="Ribosomal_S30AE"/>
    <property type="match status" value="1"/>
</dbReference>
<comment type="subunit">
    <text evidence="3">Associates exclusively with 100S ribosomes, which are dimers of 70S ribosomes.</text>
</comment>
<evidence type="ECO:0000313" key="8">
    <source>
        <dbReference type="Proteomes" id="UP000315949"/>
    </source>
</evidence>
<dbReference type="GO" id="GO:0022627">
    <property type="term" value="C:cytosolic small ribosomal subunit"/>
    <property type="evidence" value="ECO:0007669"/>
    <property type="project" value="TreeGrafter"/>
</dbReference>
<dbReference type="SUPFAM" id="SSF69754">
    <property type="entry name" value="Ribosome binding protein Y (YfiA homologue)"/>
    <property type="match status" value="1"/>
</dbReference>
<feature type="region of interest" description="Disordered" evidence="6">
    <location>
        <begin position="88"/>
        <end position="109"/>
    </location>
</feature>
<dbReference type="InterPro" id="IPR036567">
    <property type="entry name" value="RHF-like"/>
</dbReference>
<organism evidence="7 8">
    <name type="scientific">Luteimonas wenzhouensis</name>
    <dbReference type="NCBI Taxonomy" id="2599615"/>
    <lineage>
        <taxon>Bacteria</taxon>
        <taxon>Pseudomonadati</taxon>
        <taxon>Pseudomonadota</taxon>
        <taxon>Gammaproteobacteria</taxon>
        <taxon>Lysobacterales</taxon>
        <taxon>Lysobacteraceae</taxon>
        <taxon>Luteimonas</taxon>
    </lineage>
</organism>
<protein>
    <recommendedName>
        <fullName evidence="4">Ribosome hibernation promoting factor</fullName>
    </recommendedName>
    <alternativeName>
        <fullName evidence="5">Hibernation factor HPF</fullName>
    </alternativeName>
</protein>
<evidence type="ECO:0000256" key="5">
    <source>
        <dbReference type="ARBA" id="ARBA00041319"/>
    </source>
</evidence>